<gene>
    <name evidence="2" type="ORF">GEV33_000098</name>
</gene>
<dbReference type="Proteomes" id="UP000719412">
    <property type="component" value="Unassembled WGS sequence"/>
</dbReference>
<comment type="caution">
    <text evidence="2">The sequence shown here is derived from an EMBL/GenBank/DDBJ whole genome shotgun (WGS) entry which is preliminary data.</text>
</comment>
<accession>A0A8J6I052</accession>
<feature type="domain" description="Voltage-dependent calcium channel alpha-2/delta subunit conserved region" evidence="1">
    <location>
        <begin position="61"/>
        <end position="481"/>
    </location>
</feature>
<dbReference type="AlphaFoldDB" id="A0A8J6I052"/>
<dbReference type="Pfam" id="PF08473">
    <property type="entry name" value="VGCC_alpha2"/>
    <property type="match status" value="1"/>
</dbReference>
<protein>
    <recommendedName>
        <fullName evidence="1">Voltage-dependent calcium channel alpha-2/delta subunit conserved region domain-containing protein</fullName>
    </recommendedName>
</protein>
<keyword evidence="3" id="KW-1185">Reference proteome</keyword>
<dbReference type="InterPro" id="IPR051173">
    <property type="entry name" value="Ca_channel_alpha-2/delta"/>
</dbReference>
<name>A0A8J6I052_TENMO</name>
<reference evidence="2" key="1">
    <citation type="journal article" date="2020" name="J Insects Food Feed">
        <title>The yellow mealworm (Tenebrio molitor) genome: a resource for the emerging insects as food and feed industry.</title>
        <authorList>
            <person name="Eriksson T."/>
            <person name="Andere A."/>
            <person name="Kelstrup H."/>
            <person name="Emery V."/>
            <person name="Picard C."/>
        </authorList>
    </citation>
    <scope>NUCLEOTIDE SEQUENCE</scope>
    <source>
        <strain evidence="2">Stoneville</strain>
        <tissue evidence="2">Whole head</tissue>
    </source>
</reference>
<evidence type="ECO:0000259" key="1">
    <source>
        <dbReference type="Pfam" id="PF08473"/>
    </source>
</evidence>
<reference evidence="2" key="2">
    <citation type="submission" date="2021-08" db="EMBL/GenBank/DDBJ databases">
        <authorList>
            <person name="Eriksson T."/>
        </authorList>
    </citation>
    <scope>NUCLEOTIDE SEQUENCE</scope>
    <source>
        <strain evidence="2">Stoneville</strain>
        <tissue evidence="2">Whole head</tissue>
    </source>
</reference>
<proteinExistence type="predicted"/>
<dbReference type="InterPro" id="IPR013680">
    <property type="entry name" value="VDCC_a2/dsu"/>
</dbReference>
<dbReference type="GO" id="GO:0005245">
    <property type="term" value="F:voltage-gated calcium channel activity"/>
    <property type="evidence" value="ECO:0007669"/>
    <property type="project" value="TreeGrafter"/>
</dbReference>
<dbReference type="GO" id="GO:0005891">
    <property type="term" value="C:voltage-gated calcium channel complex"/>
    <property type="evidence" value="ECO:0007669"/>
    <property type="project" value="TreeGrafter"/>
</dbReference>
<dbReference type="EMBL" id="JABDTM020000195">
    <property type="protein sequence ID" value="KAH0822693.1"/>
    <property type="molecule type" value="Genomic_DNA"/>
</dbReference>
<evidence type="ECO:0000313" key="2">
    <source>
        <dbReference type="EMBL" id="KAH0822693.1"/>
    </source>
</evidence>
<organism evidence="2 3">
    <name type="scientific">Tenebrio molitor</name>
    <name type="common">Yellow mealworm beetle</name>
    <dbReference type="NCBI Taxonomy" id="7067"/>
    <lineage>
        <taxon>Eukaryota</taxon>
        <taxon>Metazoa</taxon>
        <taxon>Ecdysozoa</taxon>
        <taxon>Arthropoda</taxon>
        <taxon>Hexapoda</taxon>
        <taxon>Insecta</taxon>
        <taxon>Pterygota</taxon>
        <taxon>Neoptera</taxon>
        <taxon>Endopterygota</taxon>
        <taxon>Coleoptera</taxon>
        <taxon>Polyphaga</taxon>
        <taxon>Cucujiformia</taxon>
        <taxon>Tenebrionidae</taxon>
        <taxon>Tenebrio</taxon>
    </lineage>
</organism>
<dbReference type="PANTHER" id="PTHR10166">
    <property type="entry name" value="VOLTAGE-DEPENDENT CALCIUM CHANNEL SUBUNIT ALPHA-2/DELTA-RELATED"/>
    <property type="match status" value="1"/>
</dbReference>
<dbReference type="PANTHER" id="PTHR10166:SF63">
    <property type="entry name" value="STRAIGHTJACKET, ISOFORM C"/>
    <property type="match status" value="1"/>
</dbReference>
<evidence type="ECO:0000313" key="3">
    <source>
        <dbReference type="Proteomes" id="UP000719412"/>
    </source>
</evidence>
<sequence length="502" mass="58111">MGVNNTPFTLVIALPDKYGFNKVEHPIETDIHRMRSNDKIDKSEGWLTQFFTGNWTLHPDWHYCRYLDNRHYFENPEEELLHFLKKIEGTKWKWVECDRRLICKVVADAKITSWFSENITTSNNTKEENGDKFIRRFGITVAFLATHSGLTRWQDFPQNVDATLKDEPHFHMLHNKAIDEVWYRRAVDYHYVDPTAYVYSVPFDAGNDNTTFLTVSHAIFREDGGKKAPAAVIGYQSYHSALYALFRNITTNCGDIPCTRTCDTDELDCYLLDDNGYVIVSDDPSQTGHFFGKFRPDIMKFLEDEGIYRVTRMYDYQGLCPEVHEMNNPASSIFTVSSPSVATPTRSPPPSDQPPVTLVFRWILDLLLTLTQFTRTLTLATEDVYTLYHKSIEEQLKYAPCDKEFHVYVLNRSCDLANWEISVAPVEGTNIILLAYDASVVPENVTAVSTELVEISYDTRWECKVEKEPHWRRMYQACYNEVTINVKIQRWCRGAGGFMSKT</sequence>